<keyword evidence="3" id="KW-1185">Reference proteome</keyword>
<dbReference type="AlphaFoldDB" id="M9RCG7"/>
<dbReference type="EMBL" id="CP003740">
    <property type="protein sequence ID" value="AGI67475.1"/>
    <property type="molecule type" value="Genomic_DNA"/>
</dbReference>
<feature type="region of interest" description="Disordered" evidence="1">
    <location>
        <begin position="1"/>
        <end position="23"/>
    </location>
</feature>
<gene>
    <name evidence="2" type="ORF">OAN307_c18170</name>
</gene>
<organism evidence="2 3">
    <name type="scientific">Octadecabacter antarcticus 307</name>
    <dbReference type="NCBI Taxonomy" id="391626"/>
    <lineage>
        <taxon>Bacteria</taxon>
        <taxon>Pseudomonadati</taxon>
        <taxon>Pseudomonadota</taxon>
        <taxon>Alphaproteobacteria</taxon>
        <taxon>Rhodobacterales</taxon>
        <taxon>Roseobacteraceae</taxon>
        <taxon>Octadecabacter</taxon>
    </lineage>
</organism>
<protein>
    <submittedName>
        <fullName evidence="2">Uncharacterized protein</fullName>
    </submittedName>
</protein>
<dbReference type="HOGENOM" id="CLU_1198792_0_0_5"/>
<evidence type="ECO:0000313" key="3">
    <source>
        <dbReference type="Proteomes" id="UP000005307"/>
    </source>
</evidence>
<dbReference type="Proteomes" id="UP000005307">
    <property type="component" value="Chromosome"/>
</dbReference>
<dbReference type="KEGG" id="oat:OAN307_c18170"/>
<evidence type="ECO:0000256" key="1">
    <source>
        <dbReference type="SAM" id="MobiDB-lite"/>
    </source>
</evidence>
<sequence length="231" mass="25201">MTRTTTSRAGLPSGSMVSEPPIGRDEASAIVGHTIDTATWIKIRVAFHKHGREARRLQGSKTSRKKDDPQGWLVRQTAASKALETALKKINDVRTKHGEFLFEASENYSLKEFGVSASLEFNARAKLDRAFAEGNRALLIIERATERKIEVLTAASARDVLLCDIADALDEVDIPTGTTSGWALDSIDGQPGISDLTPFENLIDALAIMNDKDIKSFSAQIRAALSGRLHN</sequence>
<accession>M9RCG7</accession>
<name>M9RCG7_9RHOB</name>
<proteinExistence type="predicted"/>
<evidence type="ECO:0000313" key="2">
    <source>
        <dbReference type="EMBL" id="AGI67475.1"/>
    </source>
</evidence>
<reference evidence="2 3" key="1">
    <citation type="journal article" date="2013" name="PLoS ONE">
        <title>Poles Apart: Arctic and Antarctic Octadecabacter strains Share High Genome Plasticity and a New Type of Xanthorhodopsin.</title>
        <authorList>
            <person name="Vollmers J."/>
            <person name="Voget S."/>
            <person name="Dietrich S."/>
            <person name="Gollnow K."/>
            <person name="Smits M."/>
            <person name="Meyer K."/>
            <person name="Brinkhoff T."/>
            <person name="Simon M."/>
            <person name="Daniel R."/>
        </authorList>
    </citation>
    <scope>NUCLEOTIDE SEQUENCE [LARGE SCALE GENOMIC DNA]</scope>
    <source>
        <strain evidence="2 3">307</strain>
    </source>
</reference>